<dbReference type="Proteomes" id="UP000054630">
    <property type="component" value="Unassembled WGS sequence"/>
</dbReference>
<keyword evidence="2" id="KW-1133">Transmembrane helix</keyword>
<sequence>MLCNAILFMLIAVAITSPIFIIPRQWNITDLPASYQQPTMQILQQCPLDLCKGVEQKLTTAPGSDVFLFCSKKRQFCGYCPMRTFSRLPLQCSAQSLANNLPCSLELCREIQHRNSAIWLKKNKTNFIFCSAVISFCGFCPPDTYFHSKKHSCISTYKTAMTDDYADDNINEAAEEEIIEEEEEEEEEERKEKEIEEEEREEKKEEPLSQTDFNVVKSLLLLRNEGKRQSCVQICMQRTNRTLGTCMRQCQF</sequence>
<feature type="compositionally biased region" description="Acidic residues" evidence="1">
    <location>
        <begin position="177"/>
        <end position="200"/>
    </location>
</feature>
<organism evidence="3 4">
    <name type="scientific">Trichinella nelsoni</name>
    <dbReference type="NCBI Taxonomy" id="6336"/>
    <lineage>
        <taxon>Eukaryota</taxon>
        <taxon>Metazoa</taxon>
        <taxon>Ecdysozoa</taxon>
        <taxon>Nematoda</taxon>
        <taxon>Enoplea</taxon>
        <taxon>Dorylaimia</taxon>
        <taxon>Trichinellida</taxon>
        <taxon>Trichinellidae</taxon>
        <taxon>Trichinella</taxon>
    </lineage>
</organism>
<dbReference type="EMBL" id="JYDL01000170">
    <property type="protein sequence ID" value="KRX14127.1"/>
    <property type="molecule type" value="Genomic_DNA"/>
</dbReference>
<reference evidence="3 4" key="1">
    <citation type="submission" date="2015-01" db="EMBL/GenBank/DDBJ databases">
        <title>Evolution of Trichinella species and genotypes.</title>
        <authorList>
            <person name="Korhonen P.K."/>
            <person name="Edoardo P."/>
            <person name="Giuseppe L.R."/>
            <person name="Gasser R.B."/>
        </authorList>
    </citation>
    <scope>NUCLEOTIDE SEQUENCE [LARGE SCALE GENOMIC DNA]</scope>
    <source>
        <strain evidence="3">ISS37</strain>
    </source>
</reference>
<feature type="region of interest" description="Disordered" evidence="1">
    <location>
        <begin position="177"/>
        <end position="208"/>
    </location>
</feature>
<comment type="caution">
    <text evidence="3">The sequence shown here is derived from an EMBL/GenBank/DDBJ whole genome shotgun (WGS) entry which is preliminary data.</text>
</comment>
<keyword evidence="2" id="KW-0472">Membrane</keyword>
<dbReference type="OrthoDB" id="5917577at2759"/>
<feature type="transmembrane region" description="Helical" evidence="2">
    <location>
        <begin position="6"/>
        <end position="22"/>
    </location>
</feature>
<keyword evidence="2" id="KW-0812">Transmembrane</keyword>
<accession>A0A0V0RI87</accession>
<protein>
    <submittedName>
        <fullName evidence="3">Uncharacterized protein</fullName>
    </submittedName>
</protein>
<name>A0A0V0RI87_9BILA</name>
<proteinExistence type="predicted"/>
<dbReference type="AlphaFoldDB" id="A0A0V0RI87"/>
<evidence type="ECO:0000313" key="4">
    <source>
        <dbReference type="Proteomes" id="UP000054630"/>
    </source>
</evidence>
<evidence type="ECO:0000313" key="3">
    <source>
        <dbReference type="EMBL" id="KRX14127.1"/>
    </source>
</evidence>
<gene>
    <name evidence="3" type="ORF">T07_5186</name>
</gene>
<keyword evidence="4" id="KW-1185">Reference proteome</keyword>
<evidence type="ECO:0000256" key="1">
    <source>
        <dbReference type="SAM" id="MobiDB-lite"/>
    </source>
</evidence>
<evidence type="ECO:0000256" key="2">
    <source>
        <dbReference type="SAM" id="Phobius"/>
    </source>
</evidence>